<name>A0A650CG78_SULOH</name>
<reference evidence="4 5" key="1">
    <citation type="submission" date="2019-10" db="EMBL/GenBank/DDBJ databases">
        <title>Genome Sequences from Six Type Strain Members of the Archaeal Family Sulfolobaceae: Acidianus ambivalens, Acidianus infernus, Metallosphaera prunae, Stygiolobus azoricus, Sulfolobus metallicus, and Sulfurisphaera ohwakuensis.</title>
        <authorList>
            <person name="Counts J.A."/>
            <person name="Kelly R.M."/>
        </authorList>
    </citation>
    <scope>NUCLEOTIDE SEQUENCE [LARGE SCALE GENOMIC DNA]</scope>
    <source>
        <strain evidence="4 5">TA-1</strain>
    </source>
</reference>
<feature type="domain" description="Glycosyl transferase family 28 C-terminal" evidence="2">
    <location>
        <begin position="169"/>
        <end position="257"/>
    </location>
</feature>
<dbReference type="GeneID" id="42800861"/>
<evidence type="ECO:0000313" key="3">
    <source>
        <dbReference type="EMBL" id="MBB5252729.1"/>
    </source>
</evidence>
<dbReference type="InterPro" id="IPR007235">
    <property type="entry name" value="Glyco_trans_28_C"/>
</dbReference>
<dbReference type="EMBL" id="JACHFY010000001">
    <property type="protein sequence ID" value="MBB5252729.1"/>
    <property type="molecule type" value="Genomic_DNA"/>
</dbReference>
<protein>
    <submittedName>
        <fullName evidence="4">Polysaccharide biosynthesis protein</fullName>
    </submittedName>
    <submittedName>
        <fullName evidence="3">UDP-N-acetylglucosamine:LPS N-acetylglucosamine transferase</fullName>
    </submittedName>
</protein>
<gene>
    <name evidence="4" type="ORF">D1869_06410</name>
    <name evidence="3" type="ORF">HNQ62_000447</name>
</gene>
<evidence type="ECO:0000256" key="1">
    <source>
        <dbReference type="ARBA" id="ARBA00006962"/>
    </source>
</evidence>
<evidence type="ECO:0000313" key="4">
    <source>
        <dbReference type="EMBL" id="QGR16854.1"/>
    </source>
</evidence>
<keyword evidence="5" id="KW-1185">Reference proteome</keyword>
<evidence type="ECO:0000313" key="5">
    <source>
        <dbReference type="Proteomes" id="UP000427373"/>
    </source>
</evidence>
<dbReference type="PANTHER" id="PTHR21015">
    <property type="entry name" value="UDP-N-ACETYLGLUCOSAMINE--N-ACETYLMURAMYL-(PENTAPEPTIDE) PYROPHOSPHORYL-UNDECAPRENOL N-ACETYLGLUCOSAMINE TRANSFERASE 1"/>
    <property type="match status" value="1"/>
</dbReference>
<dbReference type="Proteomes" id="UP000582213">
    <property type="component" value="Unassembled WGS sequence"/>
</dbReference>
<keyword evidence="3" id="KW-0808">Transferase</keyword>
<proteinExistence type="inferred from homology"/>
<dbReference type="Proteomes" id="UP000427373">
    <property type="component" value="Chromosome"/>
</dbReference>
<reference evidence="3 6" key="2">
    <citation type="submission" date="2020-08" db="EMBL/GenBank/DDBJ databases">
        <title>Genomic Encyclopedia of Type Strains, Phase IV (KMG-IV): sequencing the most valuable type-strain genomes for metagenomic binning, comparative biology and taxonomic classification.</title>
        <authorList>
            <person name="Goeker M."/>
        </authorList>
    </citation>
    <scope>NUCLEOTIDE SEQUENCE [LARGE SCALE GENOMIC DNA]</scope>
    <source>
        <strain evidence="3 6">DSM 12421</strain>
    </source>
</reference>
<sequence length="322" mass="36711">MSDLLIIASGGGHTGFGRAIAEYLPFKPDFVIPENDKNSEEMIKNLARKIYYVKKGKEPSEGNTQFLKNIFKILSQSSKIEKYKIVIATGSNHSLIPSFVQYLKRAKIYGIESQDRIVTKGKAIRLISYFSKGIFLHWKEQKKLYPKKGIVVGPIVEKPKYKAENGDYILVTTGSQGFKELFDRLIKLELEKVIVQTGKVDPSIYKDKKPNWKFFSFDPDIEKWIAKAKLIITHQGKTAMEAVVMYKKPTIIVYNKSWIYAATKEDSKLYAEILGATFLDDPSSWDSDDVLLKAIEKAHKPKDYEIGTQKLVDLILSDLTRN</sequence>
<dbReference type="RefSeq" id="WP_156014407.1">
    <property type="nucleotide sequence ID" value="NZ_CP045484.1"/>
</dbReference>
<dbReference type="SUPFAM" id="SSF53756">
    <property type="entry name" value="UDP-Glycosyltransferase/glycogen phosphorylase"/>
    <property type="match status" value="1"/>
</dbReference>
<evidence type="ECO:0000259" key="2">
    <source>
        <dbReference type="Pfam" id="PF04101"/>
    </source>
</evidence>
<dbReference type="KEGG" id="soh:D1869_06410"/>
<dbReference type="Gene3D" id="3.40.50.2000">
    <property type="entry name" value="Glycogen Phosphorylase B"/>
    <property type="match status" value="2"/>
</dbReference>
<comment type="similarity">
    <text evidence="1">Belongs to the glycosyltransferase 28 family.</text>
</comment>
<evidence type="ECO:0000313" key="6">
    <source>
        <dbReference type="Proteomes" id="UP000582213"/>
    </source>
</evidence>
<organism evidence="4 5">
    <name type="scientific">Sulfurisphaera ohwakuensis</name>
    <dbReference type="NCBI Taxonomy" id="69656"/>
    <lineage>
        <taxon>Archaea</taxon>
        <taxon>Thermoproteota</taxon>
        <taxon>Thermoprotei</taxon>
        <taxon>Sulfolobales</taxon>
        <taxon>Sulfolobaceae</taxon>
        <taxon>Sulfurisphaera</taxon>
    </lineage>
</organism>
<dbReference type="PANTHER" id="PTHR21015:SF22">
    <property type="entry name" value="GLYCOSYLTRANSFERASE"/>
    <property type="match status" value="1"/>
</dbReference>
<dbReference type="OrthoDB" id="17804at2157"/>
<accession>A0A650CG78</accession>
<dbReference type="Pfam" id="PF04101">
    <property type="entry name" value="Glyco_tran_28_C"/>
    <property type="match status" value="1"/>
</dbReference>
<dbReference type="GO" id="GO:0016758">
    <property type="term" value="F:hexosyltransferase activity"/>
    <property type="evidence" value="ECO:0007669"/>
    <property type="project" value="InterPro"/>
</dbReference>
<dbReference type="AlphaFoldDB" id="A0A650CG78"/>
<dbReference type="EMBL" id="CP045484">
    <property type="protein sequence ID" value="QGR16854.1"/>
    <property type="molecule type" value="Genomic_DNA"/>
</dbReference>